<organism evidence="2 3">
    <name type="scientific">Neonectria punicea</name>
    <dbReference type="NCBI Taxonomy" id="979145"/>
    <lineage>
        <taxon>Eukaryota</taxon>
        <taxon>Fungi</taxon>
        <taxon>Dikarya</taxon>
        <taxon>Ascomycota</taxon>
        <taxon>Pezizomycotina</taxon>
        <taxon>Sordariomycetes</taxon>
        <taxon>Hypocreomycetidae</taxon>
        <taxon>Hypocreales</taxon>
        <taxon>Nectriaceae</taxon>
        <taxon>Neonectria</taxon>
    </lineage>
</organism>
<dbReference type="PANTHER" id="PTHR39606:SF1">
    <property type="entry name" value="CELL SURFACE PROTEIN"/>
    <property type="match status" value="1"/>
</dbReference>
<accession>A0ABR1GX38</accession>
<feature type="compositionally biased region" description="Basic and acidic residues" evidence="1">
    <location>
        <begin position="7"/>
        <end position="18"/>
    </location>
</feature>
<feature type="compositionally biased region" description="Basic and acidic residues" evidence="1">
    <location>
        <begin position="240"/>
        <end position="250"/>
    </location>
</feature>
<evidence type="ECO:0000256" key="1">
    <source>
        <dbReference type="SAM" id="MobiDB-lite"/>
    </source>
</evidence>
<reference evidence="2 3" key="1">
    <citation type="journal article" date="2025" name="Microbiol. Resour. Announc.">
        <title>Draft genome sequences for Neonectria magnoliae and Neonectria punicea, canker pathogens of Liriodendron tulipifera and Acer saccharum in West Virginia.</title>
        <authorList>
            <person name="Petronek H.M."/>
            <person name="Kasson M.T."/>
            <person name="Metheny A.M."/>
            <person name="Stauder C.M."/>
            <person name="Lovett B."/>
            <person name="Lynch S.C."/>
            <person name="Garnas J.R."/>
            <person name="Kasson L.R."/>
            <person name="Stajich J.E."/>
        </authorList>
    </citation>
    <scope>NUCLEOTIDE SEQUENCE [LARGE SCALE GENOMIC DNA]</scope>
    <source>
        <strain evidence="2 3">NRRL 64653</strain>
    </source>
</reference>
<feature type="compositionally biased region" description="Low complexity" evidence="1">
    <location>
        <begin position="66"/>
        <end position="93"/>
    </location>
</feature>
<evidence type="ECO:0000313" key="2">
    <source>
        <dbReference type="EMBL" id="KAK7413396.1"/>
    </source>
</evidence>
<comment type="caution">
    <text evidence="2">The sequence shown here is derived from an EMBL/GenBank/DDBJ whole genome shotgun (WGS) entry which is preliminary data.</text>
</comment>
<proteinExistence type="predicted"/>
<keyword evidence="3" id="KW-1185">Reference proteome</keyword>
<dbReference type="EMBL" id="JAZAVJ010000130">
    <property type="protein sequence ID" value="KAK7413396.1"/>
    <property type="molecule type" value="Genomic_DNA"/>
</dbReference>
<evidence type="ECO:0000313" key="3">
    <source>
        <dbReference type="Proteomes" id="UP001498476"/>
    </source>
</evidence>
<feature type="compositionally biased region" description="Gly residues" evidence="1">
    <location>
        <begin position="170"/>
        <end position="179"/>
    </location>
</feature>
<dbReference type="PANTHER" id="PTHR39606">
    <property type="entry name" value="SURFACE PROTEIN, PUTATIVE-RELATED"/>
    <property type="match status" value="1"/>
</dbReference>
<feature type="compositionally biased region" description="Basic and acidic residues" evidence="1">
    <location>
        <begin position="344"/>
        <end position="358"/>
    </location>
</feature>
<name>A0ABR1GX38_9HYPO</name>
<feature type="compositionally biased region" description="Basic and acidic residues" evidence="1">
    <location>
        <begin position="123"/>
        <end position="135"/>
    </location>
</feature>
<feature type="compositionally biased region" description="Low complexity" evidence="1">
    <location>
        <begin position="304"/>
        <end position="343"/>
    </location>
</feature>
<feature type="compositionally biased region" description="Polar residues" evidence="1">
    <location>
        <begin position="51"/>
        <end position="60"/>
    </location>
</feature>
<gene>
    <name evidence="2" type="ORF">QQX98_007698</name>
</gene>
<protein>
    <recommendedName>
        <fullName evidence="4">Dehydrin</fullName>
    </recommendedName>
</protein>
<feature type="compositionally biased region" description="Gly residues" evidence="1">
    <location>
        <begin position="256"/>
        <end position="268"/>
    </location>
</feature>
<dbReference type="Proteomes" id="UP001498476">
    <property type="component" value="Unassembled WGS sequence"/>
</dbReference>
<evidence type="ECO:0008006" key="4">
    <source>
        <dbReference type="Google" id="ProtNLM"/>
    </source>
</evidence>
<feature type="compositionally biased region" description="Basic and acidic residues" evidence="1">
    <location>
        <begin position="39"/>
        <end position="49"/>
    </location>
</feature>
<feature type="compositionally biased region" description="Polar residues" evidence="1">
    <location>
        <begin position="19"/>
        <end position="33"/>
    </location>
</feature>
<feature type="compositionally biased region" description="Low complexity" evidence="1">
    <location>
        <begin position="180"/>
        <end position="206"/>
    </location>
</feature>
<feature type="compositionally biased region" description="Gly residues" evidence="1">
    <location>
        <begin position="293"/>
        <end position="303"/>
    </location>
</feature>
<sequence>MSSIVNKVKEALHSDKSTTEQPEGTHGTHNSRAANAADPRIDSDRDHRAAHNTTTGTSAHTGGLGNTHTTPGSTTHTTGTHVGAGNNYSSTGGTHTGTGAYGATDGPASKTDGSHNSNLLNKADPRIDSDRDHSRNMGANPHGTSGTGAYDVNQTTRTGEGFGSNTTHTGGLGNTGGFGNTHATHGNTTHTGGLGTSANTHSTTTGHTGGLGSNTAGYSSGIPEGTAGHHNSRVANAADPRIDSDLDGSNRHQGTHTGGLGSSTGGVGHNTHNTTHTGGLGSSTTHGTSAHTGGLGSSTGGVGHNTTTHATHGNTAHTGGLGSSTTAAGGAYGTGPAPNTAGPHKSDMLNKVDPRVDSNLDGSKTYGGDKTFQQSNQSSAYTHKDPTDAAQVPPSVLQKHIGAPTVAHDKHEHDHARRHSVSHQEQHRGL</sequence>
<feature type="compositionally biased region" description="Polar residues" evidence="1">
    <location>
        <begin position="371"/>
        <end position="381"/>
    </location>
</feature>
<feature type="compositionally biased region" description="Low complexity" evidence="1">
    <location>
        <begin position="269"/>
        <end position="292"/>
    </location>
</feature>
<feature type="region of interest" description="Disordered" evidence="1">
    <location>
        <begin position="1"/>
        <end position="430"/>
    </location>
</feature>